<comment type="subcellular location">
    <subcellularLocation>
        <location evidence="2">Cytoplasm</location>
    </subcellularLocation>
    <subcellularLocation>
        <location evidence="1">Vacuole lumen</location>
    </subcellularLocation>
</comment>
<keyword evidence="7" id="KW-0540">Nuclease</keyword>
<dbReference type="InterPro" id="IPR057328">
    <property type="entry name" value="RNaseT2L_C"/>
</dbReference>
<evidence type="ECO:0000256" key="5">
    <source>
        <dbReference type="ARBA" id="ARBA00022490"/>
    </source>
</evidence>
<dbReference type="GO" id="GO:0005576">
    <property type="term" value="C:extracellular region"/>
    <property type="evidence" value="ECO:0007669"/>
    <property type="project" value="TreeGrafter"/>
</dbReference>
<evidence type="ECO:0000256" key="4">
    <source>
        <dbReference type="ARBA" id="ARBA00012571"/>
    </source>
</evidence>
<keyword evidence="11" id="KW-0325">Glycoprotein</keyword>
<dbReference type="FunFam" id="3.90.730.10:FF:000004">
    <property type="entry name" value="Ribonuclease T2-like"/>
    <property type="match status" value="1"/>
</dbReference>
<dbReference type="Pfam" id="PF13840">
    <property type="entry name" value="ACT_7"/>
    <property type="match status" value="1"/>
</dbReference>
<dbReference type="PROSITE" id="PS00530">
    <property type="entry name" value="RNASE_T2_1"/>
    <property type="match status" value="1"/>
</dbReference>
<dbReference type="GO" id="GO:0005775">
    <property type="term" value="C:vacuolar lumen"/>
    <property type="evidence" value="ECO:0007669"/>
    <property type="project" value="UniProtKB-SubCell"/>
</dbReference>
<dbReference type="PANTHER" id="PTHR11240">
    <property type="entry name" value="RIBONUCLEASE T2"/>
    <property type="match status" value="1"/>
</dbReference>
<comment type="function">
    <text evidence="13">Rnase which modulates cell survival under stress conditions. Released from the vacuole to the cytoplasm during stress to promote tRNA and rRNA cleavage and to activate separately a downstream pathway that promotes cell death. Involved in cell size, vacuolar morphology and growth at high temperatures and high salt concentration.</text>
</comment>
<dbReference type="CDD" id="cd01061">
    <property type="entry name" value="RNase_T2_euk"/>
    <property type="match status" value="1"/>
</dbReference>
<comment type="caution">
    <text evidence="21">The sequence shown here is derived from an EMBL/GenBank/DDBJ whole genome shotgun (WGS) entry which is preliminary data.</text>
</comment>
<name>A0A4Y9Z8Z2_9AGAM</name>
<dbReference type="InterPro" id="IPR001568">
    <property type="entry name" value="RNase_T2-like"/>
</dbReference>
<accession>A0A4Y9Z8Z2</accession>
<dbReference type="Gene3D" id="3.90.730.10">
    <property type="entry name" value="Ribonuclease T2-like"/>
    <property type="match status" value="1"/>
</dbReference>
<dbReference type="GO" id="GO:0033897">
    <property type="term" value="F:ribonuclease T2 activity"/>
    <property type="evidence" value="ECO:0007669"/>
    <property type="project" value="UniProtKB-EC"/>
</dbReference>
<dbReference type="SUPFAM" id="SSF55021">
    <property type="entry name" value="ACT-like"/>
    <property type="match status" value="1"/>
</dbReference>
<dbReference type="STRING" id="205917.A0A4Y9Z8Z2"/>
<evidence type="ECO:0000256" key="1">
    <source>
        <dbReference type="ARBA" id="ARBA00004410"/>
    </source>
</evidence>
<feature type="active site" evidence="15">
    <location>
        <position position="85"/>
    </location>
</feature>
<dbReference type="GO" id="GO:0006520">
    <property type="term" value="P:amino acid metabolic process"/>
    <property type="evidence" value="ECO:0007669"/>
    <property type="project" value="UniProtKB-ARBA"/>
</dbReference>
<organism evidence="21 22">
    <name type="scientific">Dentipellis fragilis</name>
    <dbReference type="NCBI Taxonomy" id="205917"/>
    <lineage>
        <taxon>Eukaryota</taxon>
        <taxon>Fungi</taxon>
        <taxon>Dikarya</taxon>
        <taxon>Basidiomycota</taxon>
        <taxon>Agaricomycotina</taxon>
        <taxon>Agaricomycetes</taxon>
        <taxon>Russulales</taxon>
        <taxon>Hericiaceae</taxon>
        <taxon>Dentipellis</taxon>
    </lineage>
</organism>
<feature type="active site" evidence="15">
    <location>
        <position position="143"/>
    </location>
</feature>
<evidence type="ECO:0000256" key="13">
    <source>
        <dbReference type="ARBA" id="ARBA00025494"/>
    </source>
</evidence>
<dbReference type="Proteomes" id="UP000298327">
    <property type="component" value="Unassembled WGS sequence"/>
</dbReference>
<proteinExistence type="inferred from homology"/>
<evidence type="ECO:0000256" key="8">
    <source>
        <dbReference type="ARBA" id="ARBA00022729"/>
    </source>
</evidence>
<keyword evidence="22" id="KW-1185">Reference proteome</keyword>
<evidence type="ECO:0000313" key="21">
    <source>
        <dbReference type="EMBL" id="TFY71336.1"/>
    </source>
</evidence>
<feature type="region of interest" description="Disordered" evidence="17">
    <location>
        <begin position="254"/>
        <end position="289"/>
    </location>
</feature>
<evidence type="ECO:0000256" key="10">
    <source>
        <dbReference type="ARBA" id="ARBA00023157"/>
    </source>
</evidence>
<keyword evidence="5" id="KW-0963">Cytoplasm</keyword>
<evidence type="ECO:0000256" key="16">
    <source>
        <dbReference type="RuleBase" id="RU004328"/>
    </source>
</evidence>
<dbReference type="GO" id="GO:0046394">
    <property type="term" value="P:carboxylic acid biosynthetic process"/>
    <property type="evidence" value="ECO:0007669"/>
    <property type="project" value="UniProtKB-ARBA"/>
</dbReference>
<evidence type="ECO:0000256" key="9">
    <source>
        <dbReference type="ARBA" id="ARBA00022801"/>
    </source>
</evidence>
<feature type="signal peptide" evidence="18">
    <location>
        <begin position="1"/>
        <end position="18"/>
    </location>
</feature>
<dbReference type="SUPFAM" id="SSF55895">
    <property type="entry name" value="Ribonuclease Rh-like"/>
    <property type="match status" value="1"/>
</dbReference>
<dbReference type="InterPro" id="IPR033130">
    <property type="entry name" value="RNase_T2_His_AS_2"/>
</dbReference>
<dbReference type="InterPro" id="IPR033697">
    <property type="entry name" value="Ribonuclease_T2_eukaryotic"/>
</dbReference>
<dbReference type="Pfam" id="PF25488">
    <property type="entry name" value="RNaseT2L_C"/>
    <property type="match status" value="1"/>
</dbReference>
<evidence type="ECO:0000256" key="2">
    <source>
        <dbReference type="ARBA" id="ARBA00004496"/>
    </source>
</evidence>
<dbReference type="PROSITE" id="PS00531">
    <property type="entry name" value="RNASE_T2_2"/>
    <property type="match status" value="1"/>
</dbReference>
<gene>
    <name evidence="21" type="ORF">EVG20_g1669</name>
</gene>
<feature type="chain" id="PRO_5021301911" description="Ribonuclease T2-like" evidence="18">
    <location>
        <begin position="19"/>
        <end position="508"/>
    </location>
</feature>
<dbReference type="PANTHER" id="PTHR11240:SF22">
    <property type="entry name" value="RIBONUCLEASE T2"/>
    <property type="match status" value="1"/>
</dbReference>
<evidence type="ECO:0000256" key="6">
    <source>
        <dbReference type="ARBA" id="ARBA00022554"/>
    </source>
</evidence>
<feature type="compositionally biased region" description="Low complexity" evidence="17">
    <location>
        <begin position="265"/>
        <end position="280"/>
    </location>
</feature>
<dbReference type="GO" id="GO:0003723">
    <property type="term" value="F:RNA binding"/>
    <property type="evidence" value="ECO:0007669"/>
    <property type="project" value="InterPro"/>
</dbReference>
<feature type="domain" description="CASTOR ACT" evidence="19">
    <location>
        <begin position="437"/>
        <end position="497"/>
    </location>
</feature>
<evidence type="ECO:0000313" key="22">
    <source>
        <dbReference type="Proteomes" id="UP000298327"/>
    </source>
</evidence>
<evidence type="ECO:0000256" key="14">
    <source>
        <dbReference type="ARBA" id="ARBA00071169"/>
    </source>
</evidence>
<dbReference type="EMBL" id="SEOQ01000056">
    <property type="protein sequence ID" value="TFY71336.1"/>
    <property type="molecule type" value="Genomic_DNA"/>
</dbReference>
<evidence type="ECO:0000256" key="7">
    <source>
        <dbReference type="ARBA" id="ARBA00022722"/>
    </source>
</evidence>
<dbReference type="OrthoDB" id="435754at2759"/>
<dbReference type="GO" id="GO:0006401">
    <property type="term" value="P:RNA catabolic process"/>
    <property type="evidence" value="ECO:0007669"/>
    <property type="project" value="TreeGrafter"/>
</dbReference>
<evidence type="ECO:0000256" key="11">
    <source>
        <dbReference type="ARBA" id="ARBA00023180"/>
    </source>
</evidence>
<keyword evidence="10" id="KW-1015">Disulfide bond</keyword>
<keyword evidence="12" id="KW-0456">Lyase</keyword>
<dbReference type="AlphaFoldDB" id="A0A4Y9Z8Z2"/>
<keyword evidence="8 18" id="KW-0732">Signal</keyword>
<keyword evidence="6" id="KW-0926">Vacuole</keyword>
<dbReference type="InterPro" id="IPR045865">
    <property type="entry name" value="ACT-like_dom_sf"/>
</dbReference>
<evidence type="ECO:0000256" key="15">
    <source>
        <dbReference type="PIRSR" id="PIRSR633697-1"/>
    </source>
</evidence>
<evidence type="ECO:0000256" key="12">
    <source>
        <dbReference type="ARBA" id="ARBA00023239"/>
    </source>
</evidence>
<dbReference type="InterPro" id="IPR018188">
    <property type="entry name" value="RNase_T2_His_AS_1"/>
</dbReference>
<evidence type="ECO:0000256" key="17">
    <source>
        <dbReference type="SAM" id="MobiDB-lite"/>
    </source>
</evidence>
<comment type="similarity">
    <text evidence="3 16">Belongs to the RNase T2 family.</text>
</comment>
<dbReference type="Gene3D" id="3.30.2130.10">
    <property type="entry name" value="VC0802-like"/>
    <property type="match status" value="1"/>
</dbReference>
<keyword evidence="9" id="KW-0378">Hydrolase</keyword>
<evidence type="ECO:0000259" key="20">
    <source>
        <dbReference type="Pfam" id="PF25488"/>
    </source>
</evidence>
<dbReference type="InterPro" id="IPR027795">
    <property type="entry name" value="CASTOR_ACT_dom"/>
</dbReference>
<reference evidence="21 22" key="1">
    <citation type="submission" date="2019-02" db="EMBL/GenBank/DDBJ databases">
        <title>Genome sequencing of the rare red list fungi Dentipellis fragilis.</title>
        <authorList>
            <person name="Buettner E."/>
            <person name="Kellner H."/>
        </authorList>
    </citation>
    <scope>NUCLEOTIDE SEQUENCE [LARGE SCALE GENOMIC DNA]</scope>
    <source>
        <strain evidence="21 22">DSM 105465</strain>
    </source>
</reference>
<feature type="active site" evidence="15">
    <location>
        <position position="147"/>
    </location>
</feature>
<sequence>MFALSFGVVLASLALVQAQGLASVDSPHLFKRIDSGCGTSGQTSCSNTTKQTDLCCFQSPGGLLLQTQFWDTNPSTGPSNSWTIHGLWPDNCDGTFQENCDSSRDYTNIASLLQNQGASDTLSFMQQFWVDINGQNEQFWEHEWATHGTCMSTLDTSCLPSGSPKGAEAVAFFQQVVALFKTLPTYDWLQQGGITPSSSKTYTLSQLTSALKSASGFTPALDCDGSNVNQISWYFHLKGSVFDGKFVAIDTPEKGSCPSSGIKYPPKSGSPTSTSGSTGPTGPPGSLPAKATISAVTSSGTVGGLLSAGKWSTQTPGTYSTSGSASSFTLTSSKGACGVSSGEFSCGSGSSSTFSAVSSGGNLLLAFSGSTEFSSSAKPIAGRSVLRSSAQDWGSHPYTSAREIAEQRAEQLPIDHKNQRGEISIMGNQTSATEAYEATWRCIKIAGPMDFGLTGVVCSFTTPLKAKGVPVFAVSTWNTDYVLVPKDRASDAVQALKADGWTFQAESA</sequence>
<evidence type="ECO:0000256" key="3">
    <source>
        <dbReference type="ARBA" id="ARBA00007469"/>
    </source>
</evidence>
<protein>
    <recommendedName>
        <fullName evidence="14">Ribonuclease T2-like</fullName>
        <ecNumber evidence="4">4.6.1.19</ecNumber>
    </recommendedName>
</protein>
<evidence type="ECO:0000259" key="19">
    <source>
        <dbReference type="Pfam" id="PF13840"/>
    </source>
</evidence>
<dbReference type="Pfam" id="PF00445">
    <property type="entry name" value="Ribonuclease_T2"/>
    <property type="match status" value="1"/>
</dbReference>
<evidence type="ECO:0000256" key="18">
    <source>
        <dbReference type="SAM" id="SignalP"/>
    </source>
</evidence>
<dbReference type="EC" id="4.6.1.19" evidence="4"/>
<dbReference type="InterPro" id="IPR036430">
    <property type="entry name" value="RNase_T2-like_sf"/>
</dbReference>
<dbReference type="GO" id="GO:0016787">
    <property type="term" value="F:hydrolase activity"/>
    <property type="evidence" value="ECO:0007669"/>
    <property type="project" value="UniProtKB-KW"/>
</dbReference>
<feature type="domain" description="RNase T2-like C-terminal" evidence="20">
    <location>
        <begin position="287"/>
        <end position="379"/>
    </location>
</feature>